<dbReference type="Pfam" id="PF00505">
    <property type="entry name" value="HMG_box"/>
    <property type="match status" value="1"/>
</dbReference>
<dbReference type="Gene3D" id="1.10.30.10">
    <property type="entry name" value="High mobility group box domain"/>
    <property type="match status" value="2"/>
</dbReference>
<keyword evidence="3 4" id="KW-0539">Nucleus</keyword>
<dbReference type="InterPro" id="IPR036910">
    <property type="entry name" value="HMG_box_dom_sf"/>
</dbReference>
<keyword evidence="8" id="KW-1185">Reference proteome</keyword>
<feature type="region of interest" description="Disordered" evidence="5">
    <location>
        <begin position="66"/>
        <end position="113"/>
    </location>
</feature>
<dbReference type="SMART" id="SM00398">
    <property type="entry name" value="HMG"/>
    <property type="match status" value="1"/>
</dbReference>
<dbReference type="InterPro" id="IPR009071">
    <property type="entry name" value="HMG_box_dom"/>
</dbReference>
<dbReference type="RefSeq" id="XP_040707208.1">
    <property type="nucleotide sequence ID" value="XM_040845603.1"/>
</dbReference>
<feature type="compositionally biased region" description="Basic residues" evidence="5">
    <location>
        <begin position="81"/>
        <end position="100"/>
    </location>
</feature>
<accession>A0A1L9TVF3</accession>
<protein>
    <recommendedName>
        <fullName evidence="6">HMG box domain-containing protein</fullName>
    </recommendedName>
</protein>
<feature type="DNA-binding region" description="HMG box" evidence="4">
    <location>
        <begin position="233"/>
        <end position="296"/>
    </location>
</feature>
<dbReference type="PANTHER" id="PTHR48112:SF32">
    <property type="entry name" value="HIGH MOBILITY GROUP PROTEIN B3"/>
    <property type="match status" value="1"/>
</dbReference>
<dbReference type="PROSITE" id="PS50118">
    <property type="entry name" value="HMG_BOX_2"/>
    <property type="match status" value="1"/>
</dbReference>
<gene>
    <name evidence="7" type="ORF">ASPSYDRAFT_37948</name>
</gene>
<dbReference type="OrthoDB" id="1919336at2759"/>
<dbReference type="CDD" id="cd00084">
    <property type="entry name" value="HMG-box_SF"/>
    <property type="match status" value="1"/>
</dbReference>
<dbReference type="GO" id="GO:0003677">
    <property type="term" value="F:DNA binding"/>
    <property type="evidence" value="ECO:0007669"/>
    <property type="project" value="UniProtKB-UniRule"/>
</dbReference>
<evidence type="ECO:0000313" key="8">
    <source>
        <dbReference type="Proteomes" id="UP000184356"/>
    </source>
</evidence>
<dbReference type="Proteomes" id="UP000184356">
    <property type="component" value="Unassembled WGS sequence"/>
</dbReference>
<dbReference type="InterPro" id="IPR050342">
    <property type="entry name" value="HMGB"/>
</dbReference>
<dbReference type="SUPFAM" id="SSF47095">
    <property type="entry name" value="HMG-box"/>
    <property type="match status" value="2"/>
</dbReference>
<dbReference type="EMBL" id="KV878582">
    <property type="protein sequence ID" value="OJJ63402.1"/>
    <property type="molecule type" value="Genomic_DNA"/>
</dbReference>
<comment type="subcellular location">
    <subcellularLocation>
        <location evidence="1">Nucleus</location>
    </subcellularLocation>
</comment>
<keyword evidence="2 4" id="KW-0238">DNA-binding</keyword>
<proteinExistence type="predicted"/>
<evidence type="ECO:0000313" key="7">
    <source>
        <dbReference type="EMBL" id="OJJ63402.1"/>
    </source>
</evidence>
<evidence type="ECO:0000256" key="4">
    <source>
        <dbReference type="PROSITE-ProRule" id="PRU00267"/>
    </source>
</evidence>
<dbReference type="STRING" id="1036612.A0A1L9TVF3"/>
<evidence type="ECO:0000256" key="5">
    <source>
        <dbReference type="SAM" id="MobiDB-lite"/>
    </source>
</evidence>
<evidence type="ECO:0000259" key="6">
    <source>
        <dbReference type="PROSITE" id="PS50118"/>
    </source>
</evidence>
<dbReference type="GeneID" id="63761676"/>
<dbReference type="VEuPathDB" id="FungiDB:ASPSYDRAFT_37948"/>
<name>A0A1L9TVF3_9EURO</name>
<dbReference type="AlphaFoldDB" id="A0A1L9TVF3"/>
<feature type="domain" description="HMG box" evidence="6">
    <location>
        <begin position="233"/>
        <end position="296"/>
    </location>
</feature>
<evidence type="ECO:0000256" key="3">
    <source>
        <dbReference type="ARBA" id="ARBA00023242"/>
    </source>
</evidence>
<dbReference type="PANTHER" id="PTHR48112">
    <property type="entry name" value="HIGH MOBILITY GROUP PROTEIN DSP1"/>
    <property type="match status" value="1"/>
</dbReference>
<sequence>MPVNLVRRGGNILRKLPVQGAFARSIRVIAPQNNVRRISFVARQSRPTSITHSVPLSGSIVGNLVRGYADKGRPKGSTAGKPKKKKQPKKAAKRPGRKKGPMTEEQKEKKKAAAFRKHLRELKEASLKLPKGLPVSAWVVAVTTKSAQVDKEGQTRPEAFKKAIELARSISAEEHQHYVDIATANRAANKAAYEAWVQSHTPLQIMEANKARRRLGRIKDSKKVTLIKDDRLVKKPLSPFIIFYQEQRDKSRTDVANLTQAAANEWKSLSESAKEKYREAAKADRQRYEREYLEVYGKPAPEQSQRAEDEE</sequence>
<evidence type="ECO:0000256" key="1">
    <source>
        <dbReference type="ARBA" id="ARBA00004123"/>
    </source>
</evidence>
<dbReference type="GO" id="GO:0005634">
    <property type="term" value="C:nucleus"/>
    <property type="evidence" value="ECO:0007669"/>
    <property type="project" value="UniProtKB-SubCell"/>
</dbReference>
<reference evidence="8" key="1">
    <citation type="journal article" date="2017" name="Genome Biol.">
        <title>Comparative genomics reveals high biological diversity and specific adaptations in the industrially and medically important fungal genus Aspergillus.</title>
        <authorList>
            <person name="de Vries R.P."/>
            <person name="Riley R."/>
            <person name="Wiebenga A."/>
            <person name="Aguilar-Osorio G."/>
            <person name="Amillis S."/>
            <person name="Uchima C.A."/>
            <person name="Anderluh G."/>
            <person name="Asadollahi M."/>
            <person name="Askin M."/>
            <person name="Barry K."/>
            <person name="Battaglia E."/>
            <person name="Bayram O."/>
            <person name="Benocci T."/>
            <person name="Braus-Stromeyer S.A."/>
            <person name="Caldana C."/>
            <person name="Canovas D."/>
            <person name="Cerqueira G.C."/>
            <person name="Chen F."/>
            <person name="Chen W."/>
            <person name="Choi C."/>
            <person name="Clum A."/>
            <person name="Dos Santos R.A."/>
            <person name="Damasio A.R."/>
            <person name="Diallinas G."/>
            <person name="Emri T."/>
            <person name="Fekete E."/>
            <person name="Flipphi M."/>
            <person name="Freyberg S."/>
            <person name="Gallo A."/>
            <person name="Gournas C."/>
            <person name="Habgood R."/>
            <person name="Hainaut M."/>
            <person name="Harispe M.L."/>
            <person name="Henrissat B."/>
            <person name="Hilden K.S."/>
            <person name="Hope R."/>
            <person name="Hossain A."/>
            <person name="Karabika E."/>
            <person name="Karaffa L."/>
            <person name="Karanyi Z."/>
            <person name="Krasevec N."/>
            <person name="Kuo A."/>
            <person name="Kusch H."/>
            <person name="LaButti K."/>
            <person name="Lagendijk E.L."/>
            <person name="Lapidus A."/>
            <person name="Levasseur A."/>
            <person name="Lindquist E."/>
            <person name="Lipzen A."/>
            <person name="Logrieco A.F."/>
            <person name="MacCabe A."/>
            <person name="Maekelae M.R."/>
            <person name="Malavazi I."/>
            <person name="Melin P."/>
            <person name="Meyer V."/>
            <person name="Mielnichuk N."/>
            <person name="Miskei M."/>
            <person name="Molnar A.P."/>
            <person name="Mule G."/>
            <person name="Ngan C.Y."/>
            <person name="Orejas M."/>
            <person name="Orosz E."/>
            <person name="Ouedraogo J.P."/>
            <person name="Overkamp K.M."/>
            <person name="Park H.-S."/>
            <person name="Perrone G."/>
            <person name="Piumi F."/>
            <person name="Punt P.J."/>
            <person name="Ram A.F."/>
            <person name="Ramon A."/>
            <person name="Rauscher S."/>
            <person name="Record E."/>
            <person name="Riano-Pachon D.M."/>
            <person name="Robert V."/>
            <person name="Roehrig J."/>
            <person name="Ruller R."/>
            <person name="Salamov A."/>
            <person name="Salih N.S."/>
            <person name="Samson R.A."/>
            <person name="Sandor E."/>
            <person name="Sanguinetti M."/>
            <person name="Schuetze T."/>
            <person name="Sepcic K."/>
            <person name="Shelest E."/>
            <person name="Sherlock G."/>
            <person name="Sophianopoulou V."/>
            <person name="Squina F.M."/>
            <person name="Sun H."/>
            <person name="Susca A."/>
            <person name="Todd R.B."/>
            <person name="Tsang A."/>
            <person name="Unkles S.E."/>
            <person name="van de Wiele N."/>
            <person name="van Rossen-Uffink D."/>
            <person name="Oliveira J.V."/>
            <person name="Vesth T.C."/>
            <person name="Visser J."/>
            <person name="Yu J.-H."/>
            <person name="Zhou M."/>
            <person name="Andersen M.R."/>
            <person name="Archer D.B."/>
            <person name="Baker S.E."/>
            <person name="Benoit I."/>
            <person name="Brakhage A.A."/>
            <person name="Braus G.H."/>
            <person name="Fischer R."/>
            <person name="Frisvad J.C."/>
            <person name="Goldman G.H."/>
            <person name="Houbraken J."/>
            <person name="Oakley B."/>
            <person name="Pocsi I."/>
            <person name="Scazzocchio C."/>
            <person name="Seiboth B."/>
            <person name="vanKuyk P.A."/>
            <person name="Wortman J."/>
            <person name="Dyer P.S."/>
            <person name="Grigoriev I.V."/>
        </authorList>
    </citation>
    <scope>NUCLEOTIDE SEQUENCE [LARGE SCALE GENOMIC DNA]</scope>
    <source>
        <strain evidence="8">CBS 593.65</strain>
    </source>
</reference>
<organism evidence="7 8">
    <name type="scientific">Aspergillus sydowii CBS 593.65</name>
    <dbReference type="NCBI Taxonomy" id="1036612"/>
    <lineage>
        <taxon>Eukaryota</taxon>
        <taxon>Fungi</taxon>
        <taxon>Dikarya</taxon>
        <taxon>Ascomycota</taxon>
        <taxon>Pezizomycotina</taxon>
        <taxon>Eurotiomycetes</taxon>
        <taxon>Eurotiomycetidae</taxon>
        <taxon>Eurotiales</taxon>
        <taxon>Aspergillaceae</taxon>
        <taxon>Aspergillus</taxon>
        <taxon>Aspergillus subgen. Nidulantes</taxon>
    </lineage>
</organism>
<evidence type="ECO:0000256" key="2">
    <source>
        <dbReference type="ARBA" id="ARBA00023125"/>
    </source>
</evidence>